<dbReference type="InterPro" id="IPR023393">
    <property type="entry name" value="START-like_dom_sf"/>
</dbReference>
<reference evidence="3 4" key="1">
    <citation type="journal article" date="2016" name="Front. Microbiol.">
        <title>Comparative Genomic Analysis Reveals a Diverse Repertoire of Genes Involved in Prokaryote-Eukaryote Interactions within the Pseudovibrio Genus.</title>
        <authorList>
            <person name="Romano S."/>
            <person name="Fernandez-Guerra A."/>
            <person name="Reen F.J."/>
            <person name="Glockner F.O."/>
            <person name="Crowley S.P."/>
            <person name="O'Sullivan O."/>
            <person name="Cotter P.D."/>
            <person name="Adams C."/>
            <person name="Dobson A.D."/>
            <person name="O'Gara F."/>
        </authorList>
    </citation>
    <scope>NUCLEOTIDE SEQUENCE [LARGE SCALE GENOMIC DNA]</scope>
    <source>
        <strain evidence="3 4">Ad2</strain>
    </source>
</reference>
<name>A0A165YIP6_9HYPH</name>
<accession>A0A165YIP6</accession>
<dbReference type="Proteomes" id="UP000076577">
    <property type="component" value="Unassembled WGS sequence"/>
</dbReference>
<proteinExistence type="inferred from homology"/>
<evidence type="ECO:0000313" key="3">
    <source>
        <dbReference type="EMBL" id="KZL18877.1"/>
    </source>
</evidence>
<evidence type="ECO:0000259" key="2">
    <source>
        <dbReference type="Pfam" id="PF08327"/>
    </source>
</evidence>
<dbReference type="RefSeq" id="WP_068006072.1">
    <property type="nucleotide sequence ID" value="NZ_FOFM01000001.1"/>
</dbReference>
<keyword evidence="4" id="KW-1185">Reference proteome</keyword>
<protein>
    <recommendedName>
        <fullName evidence="2">Activator of Hsp90 ATPase homologue 1/2-like C-terminal domain-containing protein</fullName>
    </recommendedName>
</protein>
<evidence type="ECO:0000313" key="4">
    <source>
        <dbReference type="Proteomes" id="UP000076577"/>
    </source>
</evidence>
<feature type="domain" description="Activator of Hsp90 ATPase homologue 1/2-like C-terminal" evidence="2">
    <location>
        <begin position="36"/>
        <end position="159"/>
    </location>
</feature>
<dbReference type="CDD" id="cd08891">
    <property type="entry name" value="SRPBCC_CalC"/>
    <property type="match status" value="1"/>
</dbReference>
<gene>
    <name evidence="3" type="ORF">PsAD2_02393</name>
</gene>
<organism evidence="3 4">
    <name type="scientific">Pseudovibrio axinellae</name>
    <dbReference type="NCBI Taxonomy" id="989403"/>
    <lineage>
        <taxon>Bacteria</taxon>
        <taxon>Pseudomonadati</taxon>
        <taxon>Pseudomonadota</taxon>
        <taxon>Alphaproteobacteria</taxon>
        <taxon>Hyphomicrobiales</taxon>
        <taxon>Stappiaceae</taxon>
        <taxon>Pseudovibrio</taxon>
    </lineage>
</organism>
<evidence type="ECO:0000256" key="1">
    <source>
        <dbReference type="ARBA" id="ARBA00006817"/>
    </source>
</evidence>
<dbReference type="Pfam" id="PF08327">
    <property type="entry name" value="AHSA1"/>
    <property type="match status" value="1"/>
</dbReference>
<comment type="caution">
    <text evidence="3">The sequence shown here is derived from an EMBL/GenBank/DDBJ whole genome shotgun (WGS) entry which is preliminary data.</text>
</comment>
<dbReference type="EMBL" id="LMCB01000017">
    <property type="protein sequence ID" value="KZL18877.1"/>
    <property type="molecule type" value="Genomic_DNA"/>
</dbReference>
<dbReference type="InterPro" id="IPR013538">
    <property type="entry name" value="ASHA1/2-like_C"/>
</dbReference>
<dbReference type="AlphaFoldDB" id="A0A165YIP6"/>
<dbReference type="SUPFAM" id="SSF55961">
    <property type="entry name" value="Bet v1-like"/>
    <property type="match status" value="1"/>
</dbReference>
<dbReference type="OrthoDB" id="793407at2"/>
<dbReference type="Gene3D" id="3.30.530.20">
    <property type="match status" value="1"/>
</dbReference>
<comment type="similarity">
    <text evidence="1">Belongs to the AHA1 family.</text>
</comment>
<sequence length="162" mass="18529">MTSGETGVLEQFSLCKADIRLPTNAQTAYSCFLEKLDAWWPPEYRFSPEGVLGLEPLTGGSCYEDVEDGRRLQWGTIQKLEEGRKIVLSWQVSPKRLLIETPQQSGIVTIDFIDVEDGAQVNLVHSHFERYGDGWREYLRAMNSSAGWPYCLSKLKVYITRY</sequence>
<dbReference type="STRING" id="989403.SAMN05421798_101648"/>
<dbReference type="PATRIC" id="fig|989403.3.peg.2553"/>